<evidence type="ECO:0000256" key="3">
    <source>
        <dbReference type="ARBA" id="ARBA00022840"/>
    </source>
</evidence>
<evidence type="ECO:0000313" key="6">
    <source>
        <dbReference type="EMBL" id="TQL75423.1"/>
    </source>
</evidence>
<dbReference type="GO" id="GO:0005524">
    <property type="term" value="F:ATP binding"/>
    <property type="evidence" value="ECO:0007669"/>
    <property type="project" value="UniProtKB-KW"/>
</dbReference>
<dbReference type="InterPro" id="IPR017871">
    <property type="entry name" value="ABC_transporter-like_CS"/>
</dbReference>
<dbReference type="RefSeq" id="WP_142035265.1">
    <property type="nucleotide sequence ID" value="NZ_JBHTGS010000001.1"/>
</dbReference>
<dbReference type="Proteomes" id="UP000317043">
    <property type="component" value="Unassembled WGS sequence"/>
</dbReference>
<dbReference type="PROSITE" id="PS00211">
    <property type="entry name" value="ABC_TRANSPORTER_1"/>
    <property type="match status" value="1"/>
</dbReference>
<evidence type="ECO:0000259" key="5">
    <source>
        <dbReference type="PROSITE" id="PS50893"/>
    </source>
</evidence>
<dbReference type="PANTHER" id="PTHR42794:SF2">
    <property type="entry name" value="ABC TRANSPORTER ATP-BINDING PROTEIN"/>
    <property type="match status" value="1"/>
</dbReference>
<dbReference type="CDD" id="cd03214">
    <property type="entry name" value="ABC_Iron-Siderophores_B12_Hemin"/>
    <property type="match status" value="1"/>
</dbReference>
<keyword evidence="1" id="KW-0813">Transport</keyword>
<dbReference type="InterPro" id="IPR003439">
    <property type="entry name" value="ABC_transporter-like_ATP-bd"/>
</dbReference>
<dbReference type="InterPro" id="IPR003593">
    <property type="entry name" value="AAA+_ATPase"/>
</dbReference>
<gene>
    <name evidence="6" type="ORF">FB566_0927</name>
</gene>
<comment type="caution">
    <text evidence="6">The sequence shown here is derived from an EMBL/GenBank/DDBJ whole genome shotgun (WGS) entry which is preliminary data.</text>
</comment>
<keyword evidence="7" id="KW-1185">Reference proteome</keyword>
<dbReference type="OrthoDB" id="5296765at2"/>
<feature type="region of interest" description="Disordered" evidence="4">
    <location>
        <begin position="259"/>
        <end position="278"/>
    </location>
</feature>
<dbReference type="AlphaFoldDB" id="A0A543AS60"/>
<dbReference type="FunFam" id="3.40.50.300:FF:000134">
    <property type="entry name" value="Iron-enterobactin ABC transporter ATP-binding protein"/>
    <property type="match status" value="1"/>
</dbReference>
<evidence type="ECO:0000313" key="7">
    <source>
        <dbReference type="Proteomes" id="UP000317043"/>
    </source>
</evidence>
<accession>A0A543AS60</accession>
<dbReference type="SUPFAM" id="SSF52540">
    <property type="entry name" value="P-loop containing nucleoside triphosphate hydrolases"/>
    <property type="match status" value="1"/>
</dbReference>
<dbReference type="Pfam" id="PF00005">
    <property type="entry name" value="ABC_tran"/>
    <property type="match status" value="1"/>
</dbReference>
<dbReference type="InterPro" id="IPR027417">
    <property type="entry name" value="P-loop_NTPase"/>
</dbReference>
<organism evidence="6 7">
    <name type="scientific">Stackebrandtia endophytica</name>
    <dbReference type="NCBI Taxonomy" id="1496996"/>
    <lineage>
        <taxon>Bacteria</taxon>
        <taxon>Bacillati</taxon>
        <taxon>Actinomycetota</taxon>
        <taxon>Actinomycetes</taxon>
        <taxon>Glycomycetales</taxon>
        <taxon>Glycomycetaceae</taxon>
        <taxon>Stackebrandtia</taxon>
    </lineage>
</organism>
<keyword evidence="2" id="KW-0547">Nucleotide-binding</keyword>
<dbReference type="EMBL" id="VFOW01000001">
    <property type="protein sequence ID" value="TQL75423.1"/>
    <property type="molecule type" value="Genomic_DNA"/>
</dbReference>
<proteinExistence type="predicted"/>
<feature type="domain" description="ABC transporter" evidence="5">
    <location>
        <begin position="2"/>
        <end position="234"/>
    </location>
</feature>
<dbReference type="InParanoid" id="A0A543AS60"/>
<reference evidence="6 7" key="1">
    <citation type="submission" date="2019-06" db="EMBL/GenBank/DDBJ databases">
        <title>Sequencing the genomes of 1000 actinobacteria strains.</title>
        <authorList>
            <person name="Klenk H.-P."/>
        </authorList>
    </citation>
    <scope>NUCLEOTIDE SEQUENCE [LARGE SCALE GENOMIC DNA]</scope>
    <source>
        <strain evidence="6 7">DSM 45928</strain>
    </source>
</reference>
<evidence type="ECO:0000256" key="4">
    <source>
        <dbReference type="SAM" id="MobiDB-lite"/>
    </source>
</evidence>
<evidence type="ECO:0000256" key="1">
    <source>
        <dbReference type="ARBA" id="ARBA00022448"/>
    </source>
</evidence>
<dbReference type="GO" id="GO:0016887">
    <property type="term" value="F:ATP hydrolysis activity"/>
    <property type="evidence" value="ECO:0007669"/>
    <property type="project" value="InterPro"/>
</dbReference>
<dbReference type="PROSITE" id="PS50893">
    <property type="entry name" value="ABC_TRANSPORTER_2"/>
    <property type="match status" value="1"/>
</dbReference>
<protein>
    <submittedName>
        <fullName evidence="6">Iron complex transport system ATP-binding protein</fullName>
    </submittedName>
</protein>
<name>A0A543AS60_9ACTN</name>
<evidence type="ECO:0000256" key="2">
    <source>
        <dbReference type="ARBA" id="ARBA00022741"/>
    </source>
</evidence>
<sequence>MLDAYDIHHAYGSAPVLRGVSVQASDGEVVGLIGPNGSGKTTLLRTLYGSLTPQRGTVTLDDVPLARFTRPQLARRLAVVVQEQAGEMPLSVADTVLLGRTPHLGTFQRRTDVDTKIAADALARVGATHLASRDFGGLSGGERQRVLIARALAQQAEYLLMDEPTNHLDIHFQHEVLHLVRELGVTTVVVLHDLNLAARYCDRLVLLHEGRAHADGTPEDVLLPTILEEVYRIAIEPVTADDGRLQLLFRHTEAAMPVNDDTLGRVGSPHSPAMKGTS</sequence>
<dbReference type="Gene3D" id="3.40.50.300">
    <property type="entry name" value="P-loop containing nucleotide triphosphate hydrolases"/>
    <property type="match status" value="1"/>
</dbReference>
<dbReference type="SMART" id="SM00382">
    <property type="entry name" value="AAA"/>
    <property type="match status" value="1"/>
</dbReference>
<keyword evidence="3 6" id="KW-0067">ATP-binding</keyword>
<dbReference type="PANTHER" id="PTHR42794">
    <property type="entry name" value="HEMIN IMPORT ATP-BINDING PROTEIN HMUV"/>
    <property type="match status" value="1"/>
</dbReference>